<dbReference type="InterPro" id="IPR017438">
    <property type="entry name" value="ATP-NAD_kinase_N"/>
</dbReference>
<dbReference type="Pfam" id="PF00781">
    <property type="entry name" value="DAGK_cat"/>
    <property type="match status" value="1"/>
</dbReference>
<evidence type="ECO:0000313" key="3">
    <source>
        <dbReference type="Proteomes" id="UP001549321"/>
    </source>
</evidence>
<dbReference type="PANTHER" id="PTHR12358:SF106">
    <property type="entry name" value="LIPID KINASE YEGS"/>
    <property type="match status" value="1"/>
</dbReference>
<comment type="caution">
    <text evidence="2">The sequence shown here is derived from an EMBL/GenBank/DDBJ whole genome shotgun (WGS) entry which is preliminary data.</text>
</comment>
<protein>
    <submittedName>
        <fullName evidence="2">Diacylglycerol kinase family enzyme</fullName>
    </submittedName>
</protein>
<sequence>MVDTIVILNAKAGTIHDRDPAEIRAAVERTFTERGHSAEVVLAEGDDFMRAIDDAAKSGPQTVVVGGGDGSVGHAIRKIAGTERTLGVLPLGTMNLFAKSLGMPTDLDAALVALADASPSRIDLSSVNGRLFHSLAGLGFFAEVARGRAQFRGLSLPFGRFIAVARSSFRAFTRAGILQLNLETPQGEREIAAYALLVTNNRLSTGGFDRPRLDEGVIEIHFAEGAEMASRMQAGLDLLSGRWRDNPEINSLAVSHATITSHRSRVWLSVDGELTRMQTPLVFESVPGAISVLAPAPTGQAVEDVA</sequence>
<evidence type="ECO:0000313" key="2">
    <source>
        <dbReference type="EMBL" id="MET4633977.1"/>
    </source>
</evidence>
<dbReference type="SMART" id="SM00046">
    <property type="entry name" value="DAGKc"/>
    <property type="match status" value="1"/>
</dbReference>
<dbReference type="PANTHER" id="PTHR12358">
    <property type="entry name" value="SPHINGOSINE KINASE"/>
    <property type="match status" value="1"/>
</dbReference>
<dbReference type="Proteomes" id="UP001549321">
    <property type="component" value="Unassembled WGS sequence"/>
</dbReference>
<keyword evidence="2" id="KW-0808">Transferase</keyword>
<dbReference type="Gene3D" id="2.60.200.40">
    <property type="match status" value="1"/>
</dbReference>
<dbReference type="EMBL" id="JBEPSM010000001">
    <property type="protein sequence ID" value="MET4633977.1"/>
    <property type="molecule type" value="Genomic_DNA"/>
</dbReference>
<evidence type="ECO:0000259" key="1">
    <source>
        <dbReference type="PROSITE" id="PS50146"/>
    </source>
</evidence>
<dbReference type="Gene3D" id="3.40.50.10330">
    <property type="entry name" value="Probable inorganic polyphosphate/atp-NAD kinase, domain 1"/>
    <property type="match status" value="1"/>
</dbReference>
<feature type="domain" description="DAGKc" evidence="1">
    <location>
        <begin position="1"/>
        <end position="131"/>
    </location>
</feature>
<proteinExistence type="predicted"/>
<keyword evidence="2" id="KW-0418">Kinase</keyword>
<name>A0ABV2QY82_9HYPH</name>
<dbReference type="InterPro" id="IPR016064">
    <property type="entry name" value="NAD/diacylglycerol_kinase_sf"/>
</dbReference>
<dbReference type="GO" id="GO:0016301">
    <property type="term" value="F:kinase activity"/>
    <property type="evidence" value="ECO:0007669"/>
    <property type="project" value="UniProtKB-KW"/>
</dbReference>
<accession>A0ABV2QY82</accession>
<keyword evidence="3" id="KW-1185">Reference proteome</keyword>
<dbReference type="SUPFAM" id="SSF111331">
    <property type="entry name" value="NAD kinase/diacylglycerol kinase-like"/>
    <property type="match status" value="1"/>
</dbReference>
<dbReference type="RefSeq" id="WP_354550533.1">
    <property type="nucleotide sequence ID" value="NZ_JBEPSM010000001.1"/>
</dbReference>
<dbReference type="InterPro" id="IPR001206">
    <property type="entry name" value="Diacylglycerol_kinase_cat_dom"/>
</dbReference>
<dbReference type="PROSITE" id="PS50146">
    <property type="entry name" value="DAGK"/>
    <property type="match status" value="1"/>
</dbReference>
<reference evidence="2 3" key="1">
    <citation type="submission" date="2024-06" db="EMBL/GenBank/DDBJ databases">
        <title>Sorghum-associated microbial communities from plants grown in Nebraska, USA.</title>
        <authorList>
            <person name="Schachtman D."/>
        </authorList>
    </citation>
    <scope>NUCLEOTIDE SEQUENCE [LARGE SCALE GENOMIC DNA]</scope>
    <source>
        <strain evidence="2 3">3207</strain>
    </source>
</reference>
<organism evidence="2 3">
    <name type="scientific">Kaistia defluvii</name>
    <dbReference type="NCBI Taxonomy" id="410841"/>
    <lineage>
        <taxon>Bacteria</taxon>
        <taxon>Pseudomonadati</taxon>
        <taxon>Pseudomonadota</taxon>
        <taxon>Alphaproteobacteria</taxon>
        <taxon>Hyphomicrobiales</taxon>
        <taxon>Kaistiaceae</taxon>
        <taxon>Kaistia</taxon>
    </lineage>
</organism>
<dbReference type="InterPro" id="IPR050187">
    <property type="entry name" value="Lipid_Phosphate_FormReg"/>
</dbReference>
<gene>
    <name evidence="2" type="ORF">ABIE08_001890</name>
</gene>